<dbReference type="InterPro" id="IPR014044">
    <property type="entry name" value="CAP_dom"/>
</dbReference>
<dbReference type="PRINTS" id="PR00313">
    <property type="entry name" value="CABNDNGRPT"/>
</dbReference>
<feature type="region of interest" description="Disordered" evidence="1">
    <location>
        <begin position="234"/>
        <end position="255"/>
    </location>
</feature>
<organism evidence="3 4">
    <name type="scientific">Microvirga terrae</name>
    <dbReference type="NCBI Taxonomy" id="2740529"/>
    <lineage>
        <taxon>Bacteria</taxon>
        <taxon>Pseudomonadati</taxon>
        <taxon>Pseudomonadota</taxon>
        <taxon>Alphaproteobacteria</taxon>
        <taxon>Hyphomicrobiales</taxon>
        <taxon>Methylobacteriaceae</taxon>
        <taxon>Microvirga</taxon>
    </lineage>
</organism>
<evidence type="ECO:0000259" key="2">
    <source>
        <dbReference type="Pfam" id="PF00188"/>
    </source>
</evidence>
<dbReference type="CDD" id="cd05379">
    <property type="entry name" value="CAP_bacterial"/>
    <property type="match status" value="1"/>
</dbReference>
<dbReference type="PROSITE" id="PS00330">
    <property type="entry name" value="HEMOLYSIN_CALCIUM"/>
    <property type="match status" value="1"/>
</dbReference>
<dbReference type="Gene3D" id="2.60.40.1120">
    <property type="entry name" value="Carboxypeptidase-like, regulatory domain"/>
    <property type="match status" value="1"/>
</dbReference>
<keyword evidence="4" id="KW-1185">Reference proteome</keyword>
<dbReference type="PANTHER" id="PTHR31157:SF1">
    <property type="entry name" value="SCP DOMAIN-CONTAINING PROTEIN"/>
    <property type="match status" value="1"/>
</dbReference>
<dbReference type="Gene3D" id="2.150.10.10">
    <property type="entry name" value="Serralysin-like metalloprotease, C-terminal"/>
    <property type="match status" value="2"/>
</dbReference>
<dbReference type="EMBL" id="CP102845">
    <property type="protein sequence ID" value="UVF20873.1"/>
    <property type="molecule type" value="Genomic_DNA"/>
</dbReference>
<evidence type="ECO:0000313" key="3">
    <source>
        <dbReference type="EMBL" id="UVF20873.1"/>
    </source>
</evidence>
<feature type="compositionally biased region" description="Low complexity" evidence="1">
    <location>
        <begin position="235"/>
        <end position="253"/>
    </location>
</feature>
<dbReference type="Pfam" id="PF00353">
    <property type="entry name" value="HemolysinCabind"/>
    <property type="match status" value="1"/>
</dbReference>
<dbReference type="InterPro" id="IPR018511">
    <property type="entry name" value="Hemolysin-typ_Ca-bd_CS"/>
</dbReference>
<gene>
    <name evidence="3" type="ORF">HPT29_007015</name>
</gene>
<protein>
    <submittedName>
        <fullName evidence="3">CAP domain-containing protein</fullName>
    </submittedName>
</protein>
<proteinExistence type="predicted"/>
<evidence type="ECO:0000256" key="1">
    <source>
        <dbReference type="SAM" id="MobiDB-lite"/>
    </source>
</evidence>
<dbReference type="Proteomes" id="UP001017257">
    <property type="component" value="Chromosome"/>
</dbReference>
<dbReference type="RefSeq" id="WP_173947805.1">
    <property type="nucleotide sequence ID" value="NZ_CP102845.1"/>
</dbReference>
<dbReference type="SUPFAM" id="SSF49464">
    <property type="entry name" value="Carboxypeptidase regulatory domain-like"/>
    <property type="match status" value="1"/>
</dbReference>
<dbReference type="Pfam" id="PF00188">
    <property type="entry name" value="CAP"/>
    <property type="match status" value="1"/>
</dbReference>
<dbReference type="InterPro" id="IPR011049">
    <property type="entry name" value="Serralysin-like_metalloprot_C"/>
</dbReference>
<evidence type="ECO:0000313" key="4">
    <source>
        <dbReference type="Proteomes" id="UP001017257"/>
    </source>
</evidence>
<dbReference type="PANTHER" id="PTHR31157">
    <property type="entry name" value="SCP DOMAIN-CONTAINING PROTEIN"/>
    <property type="match status" value="1"/>
</dbReference>
<dbReference type="SUPFAM" id="SSF51120">
    <property type="entry name" value="beta-Roll"/>
    <property type="match status" value="1"/>
</dbReference>
<sequence length="404" mass="41719">MAQATAYEQLMLELVNRERATTGAQPLAFNGDLNESADAHSSWMIATDTFSHTGSGGSTPTLRMTQAGYAFAGSWASAENIAWASIRAPEGLQDEVELLHTNLMNSPGHKANILNGTFREVGIGFDTGPYQTWDGAFVTENFALSGTSVFLTGVSFDDRDGDRFYDIGEGLGGLTVTAVGAGGAQYSTTTASAGGYSLALAAGTYSVTFSGGGVASVTRQVTIGASNVKLDLVDPATGTSPTPGSTPISGTAGNNTLKGTSAANTILGDGGNDKIFGNGGNDRLYGGTGNDALTGNAGNDRLYGESGRDTLNGSSGNDILTGGAHADTFRFSGQWGKDKITDFRDGSDRIDLRGNDLSFRELTISKFNADGDGKADDVLIKADGQSITLLNVKLALVGASDFLF</sequence>
<dbReference type="SUPFAM" id="SSF55797">
    <property type="entry name" value="PR-1-like"/>
    <property type="match status" value="1"/>
</dbReference>
<dbReference type="Pfam" id="PF13620">
    <property type="entry name" value="CarboxypepD_reg"/>
    <property type="match status" value="1"/>
</dbReference>
<dbReference type="InterPro" id="IPR008969">
    <property type="entry name" value="CarboxyPept-like_regulatory"/>
</dbReference>
<feature type="domain" description="SCP" evidence="2">
    <location>
        <begin position="12"/>
        <end position="131"/>
    </location>
</feature>
<dbReference type="InterPro" id="IPR001343">
    <property type="entry name" value="Hemolysn_Ca-bd"/>
</dbReference>
<dbReference type="Gene3D" id="3.40.33.10">
    <property type="entry name" value="CAP"/>
    <property type="match status" value="1"/>
</dbReference>
<dbReference type="InterPro" id="IPR035940">
    <property type="entry name" value="CAP_sf"/>
</dbReference>
<reference evidence="3" key="1">
    <citation type="submission" date="2022-08" db="EMBL/GenBank/DDBJ databases">
        <title>Microvirga terrae sp. nov., isolated from soil.</title>
        <authorList>
            <person name="Kim K.H."/>
            <person name="Seo Y.L."/>
            <person name="Kim J.M."/>
            <person name="Lee J.K."/>
            <person name="Han D.M."/>
            <person name="Jeon C.O."/>
        </authorList>
    </citation>
    <scope>NUCLEOTIDE SEQUENCE</scope>
    <source>
        <strain evidence="3">R24</strain>
    </source>
</reference>
<name>A0ABY5RV36_9HYPH</name>
<accession>A0ABY5RV36</accession>